<dbReference type="Proteomes" id="UP001652642">
    <property type="component" value="Chromosome 1"/>
</dbReference>
<reference evidence="3" key="2">
    <citation type="submission" date="2025-08" db="UniProtKB">
        <authorList>
            <consortium name="RefSeq"/>
        </authorList>
    </citation>
    <scope>IDENTIFICATION</scope>
</reference>
<dbReference type="PANTHER" id="PTHR31940">
    <property type="entry name" value="SMALL KINETOCHORE-ASSOCIATED PROTEIN"/>
    <property type="match status" value="1"/>
</dbReference>
<proteinExistence type="predicted"/>
<reference evidence="2" key="1">
    <citation type="submission" date="2025-05" db="UniProtKB">
        <authorList>
            <consortium name="RefSeq"/>
        </authorList>
    </citation>
    <scope>NUCLEOTIDE SEQUENCE [LARGE SCALE GENOMIC DNA]</scope>
</reference>
<keyword evidence="1" id="KW-0175">Coiled coil</keyword>
<gene>
    <name evidence="3" type="primary">KNSTRN</name>
</gene>
<name>A0ABM5FAF5_9SAUR</name>
<sequence>MEDLEPLKNPDFTFGGNVPLSVTFKDTNQRAPKSAKKVAVLPPKKPVIVRSPMNRYKREMELRNNNKLLETVKCELNLKLARIQKEMKEVKEKSDSLEKENEQLKRFQENCMLILETRNCDAGTNILEETEENRKTQDEIMDLSEKLKAELELFIQLAKEQKDVFQNSQMKWKQVEEEEALFLEQRQLFHKEMEELFTILNNEEAHWNPS</sequence>
<organism evidence="2 3">
    <name type="scientific">Pogona vitticeps</name>
    <name type="common">central bearded dragon</name>
    <dbReference type="NCBI Taxonomy" id="103695"/>
    <lineage>
        <taxon>Eukaryota</taxon>
        <taxon>Metazoa</taxon>
        <taxon>Chordata</taxon>
        <taxon>Craniata</taxon>
        <taxon>Vertebrata</taxon>
        <taxon>Euteleostomi</taxon>
        <taxon>Lepidosauria</taxon>
        <taxon>Squamata</taxon>
        <taxon>Bifurcata</taxon>
        <taxon>Unidentata</taxon>
        <taxon>Episquamata</taxon>
        <taxon>Toxicofera</taxon>
        <taxon>Iguania</taxon>
        <taxon>Acrodonta</taxon>
        <taxon>Agamidae</taxon>
        <taxon>Amphibolurinae</taxon>
        <taxon>Pogona</taxon>
    </lineage>
</organism>
<accession>A0ABM5FAF5</accession>
<dbReference type="PANTHER" id="PTHR31940:SF2">
    <property type="entry name" value="SMALL KINETOCHORE-ASSOCIATED PROTEIN"/>
    <property type="match status" value="1"/>
</dbReference>
<feature type="coiled-coil region" evidence="1">
    <location>
        <begin position="80"/>
        <end position="153"/>
    </location>
</feature>
<evidence type="ECO:0000256" key="1">
    <source>
        <dbReference type="SAM" id="Coils"/>
    </source>
</evidence>
<dbReference type="GeneID" id="110080098"/>
<dbReference type="RefSeq" id="XP_072842377.1">
    <property type="nucleotide sequence ID" value="XM_072986276.1"/>
</dbReference>
<protein>
    <submittedName>
        <fullName evidence="3">Small kinetochore-associated protein</fullName>
    </submittedName>
</protein>
<evidence type="ECO:0000313" key="2">
    <source>
        <dbReference type="Proteomes" id="UP001652642"/>
    </source>
</evidence>
<dbReference type="InterPro" id="IPR033373">
    <property type="entry name" value="SKAP"/>
</dbReference>
<evidence type="ECO:0000313" key="3">
    <source>
        <dbReference type="RefSeq" id="XP_072842377.1"/>
    </source>
</evidence>
<keyword evidence="2" id="KW-1185">Reference proteome</keyword>